<keyword evidence="3" id="KW-1185">Reference proteome</keyword>
<organism evidence="2 3">
    <name type="scientific">Zootermopsis nevadensis</name>
    <name type="common">Dampwood termite</name>
    <dbReference type="NCBI Taxonomy" id="136037"/>
    <lineage>
        <taxon>Eukaryota</taxon>
        <taxon>Metazoa</taxon>
        <taxon>Ecdysozoa</taxon>
        <taxon>Arthropoda</taxon>
        <taxon>Hexapoda</taxon>
        <taxon>Insecta</taxon>
        <taxon>Pterygota</taxon>
        <taxon>Neoptera</taxon>
        <taxon>Polyneoptera</taxon>
        <taxon>Dictyoptera</taxon>
        <taxon>Blattodea</taxon>
        <taxon>Blattoidea</taxon>
        <taxon>Termitoidae</taxon>
        <taxon>Termopsidae</taxon>
        <taxon>Zootermopsis</taxon>
    </lineage>
</organism>
<proteinExistence type="predicted"/>
<gene>
    <name evidence="2" type="ORF">L798_11748</name>
</gene>
<sequence>MKTRSMVKQDITYYQSNIWLYVCISLSVIFTSLVMEFGLILLFLLLHLHLSMADMRFFVGVDLSTVWRPGAYRQHSEHWLRRTFCFKCSRQGSTRNFSKKKMTVLAKEISCICVYANFVFVHRICP</sequence>
<reference evidence="2 3" key="1">
    <citation type="journal article" date="2014" name="Nat. Commun.">
        <title>Molecular traces of alternative social organization in a termite genome.</title>
        <authorList>
            <person name="Terrapon N."/>
            <person name="Li C."/>
            <person name="Robertson H.M."/>
            <person name="Ji L."/>
            <person name="Meng X."/>
            <person name="Booth W."/>
            <person name="Chen Z."/>
            <person name="Childers C.P."/>
            <person name="Glastad K.M."/>
            <person name="Gokhale K."/>
            <person name="Gowin J."/>
            <person name="Gronenberg W."/>
            <person name="Hermansen R.A."/>
            <person name="Hu H."/>
            <person name="Hunt B.G."/>
            <person name="Huylmans A.K."/>
            <person name="Khalil S.M."/>
            <person name="Mitchell R.D."/>
            <person name="Munoz-Torres M.C."/>
            <person name="Mustard J.A."/>
            <person name="Pan H."/>
            <person name="Reese J.T."/>
            <person name="Scharf M.E."/>
            <person name="Sun F."/>
            <person name="Vogel H."/>
            <person name="Xiao J."/>
            <person name="Yang W."/>
            <person name="Yang Z."/>
            <person name="Yang Z."/>
            <person name="Zhou J."/>
            <person name="Zhu J."/>
            <person name="Brent C.S."/>
            <person name="Elsik C.G."/>
            <person name="Goodisman M.A."/>
            <person name="Liberles D.A."/>
            <person name="Roe R.M."/>
            <person name="Vargo E.L."/>
            <person name="Vilcinskas A."/>
            <person name="Wang J."/>
            <person name="Bornberg-Bauer E."/>
            <person name="Korb J."/>
            <person name="Zhang G."/>
            <person name="Liebig J."/>
        </authorList>
    </citation>
    <scope>NUCLEOTIDE SEQUENCE [LARGE SCALE GENOMIC DNA]</scope>
    <source>
        <tissue evidence="2">Whole organism</tissue>
    </source>
</reference>
<dbReference type="Proteomes" id="UP000027135">
    <property type="component" value="Unassembled WGS sequence"/>
</dbReference>
<accession>A0A067R574</accession>
<evidence type="ECO:0000313" key="2">
    <source>
        <dbReference type="EMBL" id="KDR14430.1"/>
    </source>
</evidence>
<name>A0A067R574_ZOONE</name>
<keyword evidence="1" id="KW-0812">Transmembrane</keyword>
<protein>
    <submittedName>
        <fullName evidence="2">Uncharacterized protein</fullName>
    </submittedName>
</protein>
<feature type="transmembrane region" description="Helical" evidence="1">
    <location>
        <begin position="18"/>
        <end position="46"/>
    </location>
</feature>
<dbReference type="InParanoid" id="A0A067R574"/>
<dbReference type="EMBL" id="KK852880">
    <property type="protein sequence ID" value="KDR14430.1"/>
    <property type="molecule type" value="Genomic_DNA"/>
</dbReference>
<evidence type="ECO:0000313" key="3">
    <source>
        <dbReference type="Proteomes" id="UP000027135"/>
    </source>
</evidence>
<evidence type="ECO:0000256" key="1">
    <source>
        <dbReference type="SAM" id="Phobius"/>
    </source>
</evidence>
<keyword evidence="1" id="KW-0472">Membrane</keyword>
<dbReference type="AlphaFoldDB" id="A0A067R574"/>
<keyword evidence="1" id="KW-1133">Transmembrane helix</keyword>